<sequence>MKFKLIIVLTQDELTDTAIEAARAHGATGSTVITSARGEGLKPAKTFLGLSVAGQRDMILFLVEEHHSRQILESIAAACGFEENPGAGVAFQIDIEDAIGLKTQIDAIREEISKEDL</sequence>
<gene>
    <name evidence="2" type="ORF">NO357_02495</name>
</gene>
<reference evidence="2" key="2">
    <citation type="submission" date="2023-02" db="EMBL/GenBank/DDBJ databases">
        <title>'Rhodoalgimonas zhirmunskyi' gen. nov., isolated from a red alga.</title>
        <authorList>
            <person name="Nedashkovskaya O.I."/>
            <person name="Otstavnykh N.Y."/>
            <person name="Bystritskaya E.P."/>
            <person name="Balabanova L.A."/>
            <person name="Isaeva M.P."/>
        </authorList>
    </citation>
    <scope>NUCLEOTIDE SEQUENCE</scope>
    <source>
        <strain evidence="2">KCTC 52189</strain>
    </source>
</reference>
<evidence type="ECO:0000313" key="3">
    <source>
        <dbReference type="Proteomes" id="UP001226762"/>
    </source>
</evidence>
<dbReference type="PROSITE" id="PS51343">
    <property type="entry name" value="PII_GLNB_DOM"/>
    <property type="match status" value="1"/>
</dbReference>
<dbReference type="SUPFAM" id="SSF54913">
    <property type="entry name" value="GlnB-like"/>
    <property type="match status" value="1"/>
</dbReference>
<dbReference type="InterPro" id="IPR011322">
    <property type="entry name" value="N-reg_PII-like_a/b"/>
</dbReference>
<comment type="caution">
    <text evidence="2">The sequence shown here is derived from an EMBL/GenBank/DDBJ whole genome shotgun (WGS) entry which is preliminary data.</text>
</comment>
<keyword evidence="3" id="KW-1185">Reference proteome</keyword>
<dbReference type="Proteomes" id="UP001226762">
    <property type="component" value="Unassembled WGS sequence"/>
</dbReference>
<dbReference type="InterPro" id="IPR015867">
    <property type="entry name" value="N-reg_PII/ATP_PRibTrfase_C"/>
</dbReference>
<evidence type="ECO:0000256" key="1">
    <source>
        <dbReference type="ARBA" id="ARBA00015681"/>
    </source>
</evidence>
<dbReference type="GO" id="GO:0030234">
    <property type="term" value="F:enzyme regulator activity"/>
    <property type="evidence" value="ECO:0007669"/>
    <property type="project" value="InterPro"/>
</dbReference>
<dbReference type="AlphaFoldDB" id="A0AAE3WA59"/>
<dbReference type="EMBL" id="JANHAX010000001">
    <property type="protein sequence ID" value="MDQ2088770.1"/>
    <property type="molecule type" value="Genomic_DNA"/>
</dbReference>
<dbReference type="SMART" id="SM00938">
    <property type="entry name" value="P-II"/>
    <property type="match status" value="1"/>
</dbReference>
<organism evidence="2 3">
    <name type="scientific">Marimonas arenosa</name>
    <dbReference type="NCBI Taxonomy" id="1795305"/>
    <lineage>
        <taxon>Bacteria</taxon>
        <taxon>Pseudomonadati</taxon>
        <taxon>Pseudomonadota</taxon>
        <taxon>Alphaproteobacteria</taxon>
        <taxon>Rhodobacterales</taxon>
        <taxon>Paracoccaceae</taxon>
        <taxon>Marimonas</taxon>
    </lineage>
</organism>
<name>A0AAE3WA59_9RHOB</name>
<evidence type="ECO:0000313" key="2">
    <source>
        <dbReference type="EMBL" id="MDQ2088770.1"/>
    </source>
</evidence>
<accession>A0AAE3WA59</accession>
<proteinExistence type="predicted"/>
<dbReference type="RefSeq" id="WP_306734033.1">
    <property type="nucleotide sequence ID" value="NZ_JANHAX010000001.1"/>
</dbReference>
<dbReference type="InterPro" id="IPR002187">
    <property type="entry name" value="N-reg_PII"/>
</dbReference>
<dbReference type="GO" id="GO:0006808">
    <property type="term" value="P:regulation of nitrogen utilization"/>
    <property type="evidence" value="ECO:0007669"/>
    <property type="project" value="InterPro"/>
</dbReference>
<dbReference type="Pfam" id="PF00543">
    <property type="entry name" value="P-II"/>
    <property type="match status" value="1"/>
</dbReference>
<reference evidence="2" key="1">
    <citation type="submission" date="2022-07" db="EMBL/GenBank/DDBJ databases">
        <authorList>
            <person name="Otstavnykh N."/>
            <person name="Isaeva M."/>
            <person name="Bystritskaya E."/>
        </authorList>
    </citation>
    <scope>NUCLEOTIDE SEQUENCE</scope>
    <source>
        <strain evidence="2">KCTC 52189</strain>
    </source>
</reference>
<protein>
    <recommendedName>
        <fullName evidence="1">Nitrogen regulatory protein P-II</fullName>
    </recommendedName>
</protein>
<dbReference type="Gene3D" id="3.30.70.120">
    <property type="match status" value="1"/>
</dbReference>